<feature type="domain" description="N-acetyltransferase" evidence="11">
    <location>
        <begin position="28"/>
        <end position="199"/>
    </location>
</feature>
<keyword evidence="5" id="KW-0012">Acyltransferase</keyword>
<dbReference type="EC" id="2.3.1.48" evidence="1"/>
<dbReference type="PROSITE" id="PS51186">
    <property type="entry name" value="GNAT"/>
    <property type="match status" value="1"/>
</dbReference>
<dbReference type="AlphaFoldDB" id="A0A1Y3EHD6"/>
<evidence type="ECO:0000256" key="1">
    <source>
        <dbReference type="ARBA" id="ARBA00013184"/>
    </source>
</evidence>
<proteinExistence type="inferred from homology"/>
<dbReference type="GO" id="GO:0120518">
    <property type="term" value="F:protein N-terminal-methionine acetyltransferase activity"/>
    <property type="evidence" value="ECO:0007669"/>
    <property type="project" value="UniProtKB-EC"/>
</dbReference>
<evidence type="ECO:0000256" key="9">
    <source>
        <dbReference type="ARBA" id="ARBA00048017"/>
    </source>
</evidence>
<evidence type="ECO:0000313" key="12">
    <source>
        <dbReference type="EMBL" id="OUC42989.1"/>
    </source>
</evidence>
<evidence type="ECO:0000256" key="10">
    <source>
        <dbReference type="ARBA" id="ARBA00048848"/>
    </source>
</evidence>
<dbReference type="PANTHER" id="PTHR14744">
    <property type="entry name" value="N-ALPHA-ACETYLTRANSFERASE 60"/>
    <property type="match status" value="1"/>
</dbReference>
<dbReference type="GO" id="GO:0004402">
    <property type="term" value="F:histone acetyltransferase activity"/>
    <property type="evidence" value="ECO:0007669"/>
    <property type="project" value="TreeGrafter"/>
</dbReference>
<comment type="similarity">
    <text evidence="6">Belongs to the acetyltransferase family. NAA60 subfamily.</text>
</comment>
<comment type="catalytic activity">
    <reaction evidence="9">
        <text>L-lysyl-[protein] + acetyl-CoA = N(6)-acetyl-L-lysyl-[protein] + CoA + H(+)</text>
        <dbReference type="Rhea" id="RHEA:45948"/>
        <dbReference type="Rhea" id="RHEA-COMP:9752"/>
        <dbReference type="Rhea" id="RHEA-COMP:10731"/>
        <dbReference type="ChEBI" id="CHEBI:15378"/>
        <dbReference type="ChEBI" id="CHEBI:29969"/>
        <dbReference type="ChEBI" id="CHEBI:57287"/>
        <dbReference type="ChEBI" id="CHEBI:57288"/>
        <dbReference type="ChEBI" id="CHEBI:61930"/>
        <dbReference type="EC" id="2.3.1.48"/>
    </reaction>
</comment>
<keyword evidence="4" id="KW-0156">Chromatin regulator</keyword>
<organism evidence="12 13">
    <name type="scientific">Trichinella nativa</name>
    <dbReference type="NCBI Taxonomy" id="6335"/>
    <lineage>
        <taxon>Eukaryota</taxon>
        <taxon>Metazoa</taxon>
        <taxon>Ecdysozoa</taxon>
        <taxon>Nematoda</taxon>
        <taxon>Enoplea</taxon>
        <taxon>Dorylaimia</taxon>
        <taxon>Trichinellida</taxon>
        <taxon>Trichinellidae</taxon>
        <taxon>Trichinella</taxon>
    </lineage>
</organism>
<dbReference type="GO" id="GO:0007059">
    <property type="term" value="P:chromosome segregation"/>
    <property type="evidence" value="ECO:0007669"/>
    <property type="project" value="UniProtKB-KW"/>
</dbReference>
<keyword evidence="3" id="KW-0159">Chromosome partition</keyword>
<evidence type="ECO:0000256" key="6">
    <source>
        <dbReference type="ARBA" id="ARBA00025774"/>
    </source>
</evidence>
<dbReference type="EC" id="2.3.1.259" evidence="7"/>
<accession>A0A1Y3EHD6</accession>
<evidence type="ECO:0000256" key="3">
    <source>
        <dbReference type="ARBA" id="ARBA00022829"/>
    </source>
</evidence>
<protein>
    <recommendedName>
        <fullName evidence="8">N-alpha-acetyltransferase 60</fullName>
        <ecNumber evidence="7">2.3.1.259</ecNumber>
        <ecNumber evidence="1">2.3.1.48</ecNumber>
    </recommendedName>
</protein>
<comment type="catalytic activity">
    <reaction evidence="10">
        <text>N-terminal L-methionyl-[transmembrane protein] + acetyl-CoA = N-terminal N(alpha)-acetyl-L-methionyl-[transmembrane protein] + CoA + H(+)</text>
        <dbReference type="Rhea" id="RHEA:50604"/>
        <dbReference type="Rhea" id="RHEA-COMP:12745"/>
        <dbReference type="Rhea" id="RHEA-COMP:12746"/>
        <dbReference type="ChEBI" id="CHEBI:15378"/>
        <dbReference type="ChEBI" id="CHEBI:57287"/>
        <dbReference type="ChEBI" id="CHEBI:57288"/>
        <dbReference type="ChEBI" id="CHEBI:64731"/>
        <dbReference type="ChEBI" id="CHEBI:133414"/>
        <dbReference type="EC" id="2.3.1.259"/>
    </reaction>
</comment>
<dbReference type="Gene3D" id="3.40.630.30">
    <property type="match status" value="1"/>
</dbReference>
<evidence type="ECO:0000256" key="8">
    <source>
        <dbReference type="ARBA" id="ARBA00026144"/>
    </source>
</evidence>
<dbReference type="PANTHER" id="PTHR14744:SF15">
    <property type="entry name" value="N-ALPHA-ACETYLTRANSFERASE 60"/>
    <property type="match status" value="1"/>
</dbReference>
<evidence type="ECO:0000256" key="4">
    <source>
        <dbReference type="ARBA" id="ARBA00022853"/>
    </source>
</evidence>
<evidence type="ECO:0000256" key="2">
    <source>
        <dbReference type="ARBA" id="ARBA00022679"/>
    </source>
</evidence>
<keyword evidence="2 12" id="KW-0808">Transferase</keyword>
<dbReference type="InterPro" id="IPR016181">
    <property type="entry name" value="Acyl_CoA_acyltransferase"/>
</dbReference>
<gene>
    <name evidence="12" type="ORF">D917_10123</name>
</gene>
<evidence type="ECO:0000259" key="11">
    <source>
        <dbReference type="PROSITE" id="PS51186"/>
    </source>
</evidence>
<comment type="caution">
    <text evidence="12">The sequence shown here is derived from an EMBL/GenBank/DDBJ whole genome shotgun (WGS) entry which is preliminary data.</text>
</comment>
<dbReference type="SUPFAM" id="SSF55729">
    <property type="entry name" value="Acyl-CoA N-acyltransferases (Nat)"/>
    <property type="match status" value="1"/>
</dbReference>
<evidence type="ECO:0000256" key="5">
    <source>
        <dbReference type="ARBA" id="ARBA00023315"/>
    </source>
</evidence>
<dbReference type="CDD" id="cd04301">
    <property type="entry name" value="NAT_SF"/>
    <property type="match status" value="1"/>
</dbReference>
<name>A0A1Y3EHD6_9BILA</name>
<dbReference type="GO" id="GO:0000139">
    <property type="term" value="C:Golgi membrane"/>
    <property type="evidence" value="ECO:0007669"/>
    <property type="project" value="TreeGrafter"/>
</dbReference>
<dbReference type="Proteomes" id="UP000243006">
    <property type="component" value="Unassembled WGS sequence"/>
</dbReference>
<dbReference type="Pfam" id="PF00583">
    <property type="entry name" value="Acetyltransf_1"/>
    <property type="match status" value="1"/>
</dbReference>
<dbReference type="EMBL" id="LVZM01016042">
    <property type="protein sequence ID" value="OUC42989.1"/>
    <property type="molecule type" value="Genomic_DNA"/>
</dbReference>
<dbReference type="InterPro" id="IPR045141">
    <property type="entry name" value="NAA60-like"/>
</dbReference>
<sequence>MLYKQGAMGSTSDNNNSKRTMEIKSELIKYTDMRVEHFADVVDLFEQCFPISYSISWMWTITNNKKFSKMVATYEGKVVGVLWAIVDNLEELNKQHYDTIMIEFLPPEMFCCYILNIAVSSEFRRHKIATHLLKLLYKSFTSSKKRVDAVFLHVMVDNEPAIKFYEKMHFQKFILIPHYYKIGESEKNVDAWIYMSTLQQINIFKKLFNTTVSFFYKLVNFCKTS</sequence>
<evidence type="ECO:0000256" key="7">
    <source>
        <dbReference type="ARBA" id="ARBA00026111"/>
    </source>
</evidence>
<evidence type="ECO:0000313" key="13">
    <source>
        <dbReference type="Proteomes" id="UP000243006"/>
    </source>
</evidence>
<reference evidence="12 13" key="1">
    <citation type="submission" date="2015-04" db="EMBL/GenBank/DDBJ databases">
        <title>Draft genome of the roundworm Trichinella nativa.</title>
        <authorList>
            <person name="Mitreva M."/>
        </authorList>
    </citation>
    <scope>NUCLEOTIDE SEQUENCE [LARGE SCALE GENOMIC DNA]</scope>
    <source>
        <strain evidence="12 13">ISS45</strain>
    </source>
</reference>
<dbReference type="InterPro" id="IPR000182">
    <property type="entry name" value="GNAT_dom"/>
</dbReference>